<organism evidence="1 2">
    <name type="scientific">Streptomyces roseicoloratus</name>
    <dbReference type="NCBI Taxonomy" id="2508722"/>
    <lineage>
        <taxon>Bacteria</taxon>
        <taxon>Bacillati</taxon>
        <taxon>Actinomycetota</taxon>
        <taxon>Actinomycetes</taxon>
        <taxon>Kitasatosporales</taxon>
        <taxon>Streptomycetaceae</taxon>
        <taxon>Streptomyces</taxon>
    </lineage>
</organism>
<reference evidence="1 2" key="1">
    <citation type="submission" date="2023-09" db="EMBL/GenBank/DDBJ databases">
        <title>Complete genome of Streptomyces roseicoloratus T14.</title>
        <authorList>
            <person name="Bashizi T."/>
            <person name="Kim M.-J."/>
            <person name="Lee G."/>
            <person name="Tagele S.B."/>
            <person name="Shin J.-H."/>
        </authorList>
    </citation>
    <scope>NUCLEOTIDE SEQUENCE [LARGE SCALE GENOMIC DNA]</scope>
    <source>
        <strain evidence="1 2">T14</strain>
    </source>
</reference>
<proteinExistence type="predicted"/>
<evidence type="ECO:0000313" key="2">
    <source>
        <dbReference type="Proteomes" id="UP001250858"/>
    </source>
</evidence>
<accession>A0ABY9RRF2</accession>
<evidence type="ECO:0000313" key="1">
    <source>
        <dbReference type="EMBL" id="WMX44756.1"/>
    </source>
</evidence>
<dbReference type="EMBL" id="CP133762">
    <property type="protein sequence ID" value="WMX44756.1"/>
    <property type="molecule type" value="Genomic_DNA"/>
</dbReference>
<protein>
    <recommendedName>
        <fullName evidence="3">Lipoprotein</fullName>
    </recommendedName>
</protein>
<dbReference type="Proteomes" id="UP001250858">
    <property type="component" value="Chromosome"/>
</dbReference>
<gene>
    <name evidence="1" type="ORF">RGF97_07675</name>
</gene>
<evidence type="ECO:0008006" key="3">
    <source>
        <dbReference type="Google" id="ProtNLM"/>
    </source>
</evidence>
<keyword evidence="2" id="KW-1185">Reference proteome</keyword>
<sequence>MAGMTAAVLTLAGCGAGDPLVEDANEQLRSTSFHSSGTTTAFSGGTQEAWWDPKQGYHVKASWIGGSGEMFCKDGRTYTGVTLLANALKEKGQPVTVPERLAGEFVVTETEGGCETFFEIPEEAERAAGNDRTLHGRKAQAFTISAAGGARDTYYVDGESSRLLLLESARGGRSSTTEYDDYGELFPFSMPQDGNTMSMEEFRRQVTPG</sequence>
<name>A0ABY9RRF2_9ACTN</name>
<dbReference type="RefSeq" id="WP_128976152.1">
    <property type="nucleotide sequence ID" value="NZ_CP133762.1"/>
</dbReference>